<sequence>MVFSSYTFIFAFFPIFLVVYALLSPRYRNPWILVASLSFYGLGDPGGLPILIGAIVVNYGVGALMGPLPPGEEPRRNGRRRALMWTGVAVNLAVLGYYKYVGFLTTNLDALAERVGLGSVPVVAALLPLGISFFVFQGVSYLIDVYRGTVVPTRSLLTFATYKSLFPQLIAGPIVRYSDIADDLPDRTIRESMVYAGIVRFLTGFCKKVLLADTFAVTADAIFGLPPDQLDTGTAWLGALAYTLQIYFDFSAYSDMAIGMGLMMGFRFPENFNYPYISRSIREFWRRWHMTLSGWFRDYVYISLGGNRKGSGRTYVNLMAVFVLTGLWHGAAWTFVVWGLWHGLFIVAERATRFEERVPGAIRWVYTMAVVVFGWVLFRAETFEGAFHMMALMLGLESGPGLRPVGEFWSGGLAVAVVAGLVLSLPVYPWLRARLPRDLKVVAGTVMFAGLFALAAAKVLAGAYSPFLYFRF</sequence>
<comment type="similarity">
    <text evidence="2 9">Belongs to the membrane-bound acyltransferase family.</text>
</comment>
<feature type="transmembrane region" description="Helical" evidence="10">
    <location>
        <begin position="361"/>
        <end position="378"/>
    </location>
</feature>
<organism evidence="11 12">
    <name type="scientific">Cellulomonas aerilata</name>
    <dbReference type="NCBI Taxonomy" id="515326"/>
    <lineage>
        <taxon>Bacteria</taxon>
        <taxon>Bacillati</taxon>
        <taxon>Actinomycetota</taxon>
        <taxon>Actinomycetes</taxon>
        <taxon>Micrococcales</taxon>
        <taxon>Cellulomonadaceae</taxon>
        <taxon>Cellulomonas</taxon>
    </lineage>
</organism>
<evidence type="ECO:0000256" key="9">
    <source>
        <dbReference type="PIRNR" id="PIRNR016636"/>
    </source>
</evidence>
<accession>A0A512DDA9</accession>
<dbReference type="OrthoDB" id="139172at2"/>
<evidence type="ECO:0000256" key="3">
    <source>
        <dbReference type="ARBA" id="ARBA00022475"/>
    </source>
</evidence>
<dbReference type="InterPro" id="IPR004299">
    <property type="entry name" value="MBOAT_fam"/>
</dbReference>
<evidence type="ECO:0000256" key="6">
    <source>
        <dbReference type="ARBA" id="ARBA00022989"/>
    </source>
</evidence>
<dbReference type="PIRSF" id="PIRSF500217">
    <property type="entry name" value="AlgI"/>
    <property type="match status" value="1"/>
</dbReference>
<dbReference type="AlphaFoldDB" id="A0A512DDA9"/>
<keyword evidence="6 10" id="KW-1133">Transmembrane helix</keyword>
<evidence type="ECO:0000256" key="4">
    <source>
        <dbReference type="ARBA" id="ARBA00022679"/>
    </source>
</evidence>
<feature type="transmembrane region" description="Helical" evidence="10">
    <location>
        <begin position="7"/>
        <end position="27"/>
    </location>
</feature>
<evidence type="ECO:0000313" key="12">
    <source>
        <dbReference type="Proteomes" id="UP000321181"/>
    </source>
</evidence>
<dbReference type="GO" id="GO:0005886">
    <property type="term" value="C:plasma membrane"/>
    <property type="evidence" value="ECO:0007669"/>
    <property type="project" value="UniProtKB-SubCell"/>
</dbReference>
<dbReference type="Pfam" id="PF03062">
    <property type="entry name" value="MBOAT"/>
    <property type="match status" value="1"/>
</dbReference>
<evidence type="ECO:0000256" key="5">
    <source>
        <dbReference type="ARBA" id="ARBA00022692"/>
    </source>
</evidence>
<dbReference type="RefSeq" id="WP_146903920.1">
    <property type="nucleotide sequence ID" value="NZ_BAAARM010000003.1"/>
</dbReference>
<dbReference type="GO" id="GO:0016746">
    <property type="term" value="F:acyltransferase activity"/>
    <property type="evidence" value="ECO:0007669"/>
    <property type="project" value="UniProtKB-KW"/>
</dbReference>
<gene>
    <name evidence="11" type="ORF">CAE01nite_21890</name>
</gene>
<comment type="subcellular location">
    <subcellularLocation>
        <location evidence="1">Cell membrane</location>
        <topology evidence="1">Multi-pass membrane protein</topology>
    </subcellularLocation>
</comment>
<evidence type="ECO:0000313" key="11">
    <source>
        <dbReference type="EMBL" id="GEO34464.1"/>
    </source>
</evidence>
<keyword evidence="4 9" id="KW-0808">Transferase</keyword>
<comment type="caution">
    <text evidence="11">The sequence shown here is derived from an EMBL/GenBank/DDBJ whole genome shotgun (WGS) entry which is preliminary data.</text>
</comment>
<dbReference type="PANTHER" id="PTHR13285">
    <property type="entry name" value="ACYLTRANSFERASE"/>
    <property type="match status" value="1"/>
</dbReference>
<evidence type="ECO:0000256" key="1">
    <source>
        <dbReference type="ARBA" id="ARBA00004651"/>
    </source>
</evidence>
<dbReference type="EMBL" id="BJYY01000013">
    <property type="protein sequence ID" value="GEO34464.1"/>
    <property type="molecule type" value="Genomic_DNA"/>
</dbReference>
<dbReference type="InterPro" id="IPR028362">
    <property type="entry name" value="AlgI"/>
</dbReference>
<evidence type="ECO:0000256" key="7">
    <source>
        <dbReference type="ARBA" id="ARBA00023136"/>
    </source>
</evidence>
<keyword evidence="8 9" id="KW-0012">Acyltransferase</keyword>
<dbReference type="InterPro" id="IPR051085">
    <property type="entry name" value="MB_O-acyltransferase"/>
</dbReference>
<proteinExistence type="inferred from homology"/>
<dbReference type="InterPro" id="IPR024194">
    <property type="entry name" value="Ac/AlaTfrase_AlgI/DltB"/>
</dbReference>
<feature type="transmembrane region" description="Helical" evidence="10">
    <location>
        <begin position="408"/>
        <end position="429"/>
    </location>
</feature>
<reference evidence="11 12" key="1">
    <citation type="submission" date="2019-07" db="EMBL/GenBank/DDBJ databases">
        <title>Whole genome shotgun sequence of Cellulomonas aerilata NBRC 106308.</title>
        <authorList>
            <person name="Hosoyama A."/>
            <person name="Uohara A."/>
            <person name="Ohji S."/>
            <person name="Ichikawa N."/>
        </authorList>
    </citation>
    <scope>NUCLEOTIDE SEQUENCE [LARGE SCALE GENOMIC DNA]</scope>
    <source>
        <strain evidence="11 12">NBRC 106308</strain>
    </source>
</reference>
<feature type="transmembrane region" description="Helical" evidence="10">
    <location>
        <begin position="82"/>
        <end position="100"/>
    </location>
</feature>
<feature type="transmembrane region" description="Helical" evidence="10">
    <location>
        <begin position="318"/>
        <end position="341"/>
    </location>
</feature>
<dbReference type="GO" id="GO:0042121">
    <property type="term" value="P:alginic acid biosynthetic process"/>
    <property type="evidence" value="ECO:0007669"/>
    <property type="project" value="InterPro"/>
</dbReference>
<dbReference type="PIRSF" id="PIRSF016636">
    <property type="entry name" value="AlgI_DltB"/>
    <property type="match status" value="1"/>
</dbReference>
<evidence type="ECO:0000256" key="10">
    <source>
        <dbReference type="SAM" id="Phobius"/>
    </source>
</evidence>
<evidence type="ECO:0000256" key="2">
    <source>
        <dbReference type="ARBA" id="ARBA00010323"/>
    </source>
</evidence>
<feature type="transmembrane region" description="Helical" evidence="10">
    <location>
        <begin position="120"/>
        <end position="143"/>
    </location>
</feature>
<feature type="transmembrane region" description="Helical" evidence="10">
    <location>
        <begin position="441"/>
        <end position="464"/>
    </location>
</feature>
<keyword evidence="3 9" id="KW-1003">Cell membrane</keyword>
<keyword evidence="7 9" id="KW-0472">Membrane</keyword>
<feature type="transmembrane region" description="Helical" evidence="10">
    <location>
        <begin position="47"/>
        <end position="70"/>
    </location>
</feature>
<dbReference type="PANTHER" id="PTHR13285:SF23">
    <property type="entry name" value="TEICHOIC ACID D-ALANYLTRANSFERASE"/>
    <property type="match status" value="1"/>
</dbReference>
<keyword evidence="5 10" id="KW-0812">Transmembrane</keyword>
<evidence type="ECO:0000256" key="8">
    <source>
        <dbReference type="ARBA" id="ARBA00023315"/>
    </source>
</evidence>
<dbReference type="Proteomes" id="UP000321181">
    <property type="component" value="Unassembled WGS sequence"/>
</dbReference>
<protein>
    <submittedName>
        <fullName evidence="11">Poly(Beta-D-mannuronate) O-acetylase</fullName>
    </submittedName>
</protein>
<name>A0A512DDA9_9CELL</name>
<keyword evidence="12" id="KW-1185">Reference proteome</keyword>